<comment type="pathway">
    <text evidence="10">Cell wall biogenesis; peptidoglycan biosynthesis.</text>
</comment>
<dbReference type="AlphaFoldDB" id="C0QUP6"/>
<feature type="binding site" evidence="10">
    <location>
        <position position="123"/>
    </location>
    <ligand>
        <name>UDP-N-acetyl-alpha-D-glucosamine</name>
        <dbReference type="ChEBI" id="CHEBI:57705"/>
    </ligand>
</feature>
<dbReference type="EMBL" id="CP001230">
    <property type="protein sequence ID" value="ACO03278.1"/>
    <property type="molecule type" value="Genomic_DNA"/>
</dbReference>
<accession>C0QUP6</accession>
<dbReference type="HOGENOM" id="CLU_037404_2_1_0"/>
<dbReference type="EC" id="2.4.1.227" evidence="10"/>
<dbReference type="PANTHER" id="PTHR21015:SF22">
    <property type="entry name" value="GLYCOSYLTRANSFERASE"/>
    <property type="match status" value="1"/>
</dbReference>
<keyword evidence="9 10" id="KW-0961">Cell wall biogenesis/degradation</keyword>
<keyword evidence="7 10" id="KW-0472">Membrane</keyword>
<dbReference type="GO" id="GO:0005886">
    <property type="term" value="C:plasma membrane"/>
    <property type="evidence" value="ECO:0007669"/>
    <property type="project" value="UniProtKB-SubCell"/>
</dbReference>
<evidence type="ECO:0000256" key="6">
    <source>
        <dbReference type="ARBA" id="ARBA00022984"/>
    </source>
</evidence>
<dbReference type="STRING" id="123214.PERMA_0622"/>
<evidence type="ECO:0000256" key="5">
    <source>
        <dbReference type="ARBA" id="ARBA00022960"/>
    </source>
</evidence>
<comment type="catalytic activity">
    <reaction evidence="10">
        <text>di-trans,octa-cis-undecaprenyl diphospho-N-acetyl-alpha-D-muramoyl-L-alanyl-D-glutamyl-meso-2,6-diaminopimeloyl-D-alanyl-D-alanine + UDP-N-acetyl-alpha-D-glucosamine = di-trans,octa-cis-undecaprenyl diphospho-[N-acetyl-alpha-D-glucosaminyl-(1-&gt;4)]-N-acetyl-alpha-D-muramoyl-L-alanyl-D-glutamyl-meso-2,6-diaminopimeloyl-D-alanyl-D-alanine + UDP + H(+)</text>
        <dbReference type="Rhea" id="RHEA:31227"/>
        <dbReference type="ChEBI" id="CHEBI:15378"/>
        <dbReference type="ChEBI" id="CHEBI:57705"/>
        <dbReference type="ChEBI" id="CHEBI:58223"/>
        <dbReference type="ChEBI" id="CHEBI:61387"/>
        <dbReference type="ChEBI" id="CHEBI:61388"/>
        <dbReference type="EC" id="2.4.1.227"/>
    </reaction>
</comment>
<keyword evidence="2 10" id="KW-0132">Cell division</keyword>
<keyword evidence="5 10" id="KW-0133">Cell shape</keyword>
<feature type="domain" description="Glycosyltransferase family 28 N-terminal" evidence="11">
    <location>
        <begin position="5"/>
        <end position="142"/>
    </location>
</feature>
<proteinExistence type="inferred from homology"/>
<comment type="subcellular location">
    <subcellularLocation>
        <location evidence="10">Cell inner membrane</location>
        <topology evidence="10">Peripheral membrane protein</topology>
        <orientation evidence="10">Cytoplasmic side</orientation>
    </subcellularLocation>
</comment>
<dbReference type="GO" id="GO:0009252">
    <property type="term" value="P:peptidoglycan biosynthetic process"/>
    <property type="evidence" value="ECO:0007669"/>
    <property type="project" value="UniProtKB-UniRule"/>
</dbReference>
<dbReference type="NCBIfam" id="TIGR01133">
    <property type="entry name" value="murG"/>
    <property type="match status" value="1"/>
</dbReference>
<evidence type="ECO:0000259" key="11">
    <source>
        <dbReference type="Pfam" id="PF03033"/>
    </source>
</evidence>
<dbReference type="InterPro" id="IPR007235">
    <property type="entry name" value="Glyco_trans_28_C"/>
</dbReference>
<evidence type="ECO:0000256" key="1">
    <source>
        <dbReference type="ARBA" id="ARBA00022475"/>
    </source>
</evidence>
<dbReference type="GO" id="GO:0008360">
    <property type="term" value="P:regulation of cell shape"/>
    <property type="evidence" value="ECO:0007669"/>
    <property type="project" value="UniProtKB-KW"/>
</dbReference>
<keyword evidence="8 10" id="KW-0131">Cell cycle</keyword>
<dbReference type="PANTHER" id="PTHR21015">
    <property type="entry name" value="UDP-N-ACETYLGLUCOSAMINE--N-ACETYLMURAMYL-(PENTAPEPTIDE) PYROPHOSPHORYL-UNDECAPRENOL N-ACETYLGLUCOSAMINE TRANSFERASE 1"/>
    <property type="match status" value="1"/>
</dbReference>
<feature type="binding site" evidence="10">
    <location>
        <position position="164"/>
    </location>
    <ligand>
        <name>UDP-N-acetyl-alpha-D-glucosamine</name>
        <dbReference type="ChEBI" id="CHEBI:57705"/>
    </ligand>
</feature>
<organism evidence="13 14">
    <name type="scientific">Persephonella marina (strain DSM 14350 / EX-H1)</name>
    <dbReference type="NCBI Taxonomy" id="123214"/>
    <lineage>
        <taxon>Bacteria</taxon>
        <taxon>Pseudomonadati</taxon>
        <taxon>Aquificota</taxon>
        <taxon>Aquificia</taxon>
        <taxon>Aquificales</taxon>
        <taxon>Hydrogenothermaceae</taxon>
        <taxon>Persephonella</taxon>
    </lineage>
</organism>
<dbReference type="Pfam" id="PF03033">
    <property type="entry name" value="Glyco_transf_28"/>
    <property type="match status" value="1"/>
</dbReference>
<dbReference type="SUPFAM" id="SSF53756">
    <property type="entry name" value="UDP-Glycosyltransferase/glycogen phosphorylase"/>
    <property type="match status" value="1"/>
</dbReference>
<reference evidence="13 14" key="1">
    <citation type="journal article" date="2009" name="J. Bacteriol.">
        <title>Complete and draft genome sequences of six members of the Aquificales.</title>
        <authorList>
            <person name="Reysenbach A.L."/>
            <person name="Hamamura N."/>
            <person name="Podar M."/>
            <person name="Griffiths E."/>
            <person name="Ferreira S."/>
            <person name="Hochstein R."/>
            <person name="Heidelberg J."/>
            <person name="Johnson J."/>
            <person name="Mead D."/>
            <person name="Pohorille A."/>
            <person name="Sarmiento M."/>
            <person name="Schweighofer K."/>
            <person name="Seshadri R."/>
            <person name="Voytek M.A."/>
        </authorList>
    </citation>
    <scope>NUCLEOTIDE SEQUENCE [LARGE SCALE GENOMIC DNA]</scope>
    <source>
        <strain evidence="14">DSM 14350 / EX-H1</strain>
    </source>
</reference>
<dbReference type="HAMAP" id="MF_00033">
    <property type="entry name" value="MurG"/>
    <property type="match status" value="1"/>
</dbReference>
<feature type="binding site" evidence="10">
    <location>
        <begin position="12"/>
        <end position="14"/>
    </location>
    <ligand>
        <name>UDP-N-acetyl-alpha-D-glucosamine</name>
        <dbReference type="ChEBI" id="CHEBI:57705"/>
    </ligand>
</feature>
<dbReference type="OrthoDB" id="9808936at2"/>
<dbReference type="Gene3D" id="3.40.50.2000">
    <property type="entry name" value="Glycogen Phosphorylase B"/>
    <property type="match status" value="2"/>
</dbReference>
<dbReference type="eggNOG" id="COG0707">
    <property type="taxonomic scope" value="Bacteria"/>
</dbReference>
<gene>
    <name evidence="10 13" type="primary">murG</name>
    <name evidence="13" type="ordered locus">PERMA_0622</name>
</gene>
<evidence type="ECO:0000256" key="3">
    <source>
        <dbReference type="ARBA" id="ARBA00022676"/>
    </source>
</evidence>
<feature type="domain" description="Glycosyl transferase family 28 C-terminal" evidence="12">
    <location>
        <begin position="190"/>
        <end position="328"/>
    </location>
</feature>
<feature type="binding site" evidence="10">
    <location>
        <position position="197"/>
    </location>
    <ligand>
        <name>UDP-N-acetyl-alpha-D-glucosamine</name>
        <dbReference type="ChEBI" id="CHEBI:57705"/>
    </ligand>
</feature>
<dbReference type="GO" id="GO:0051301">
    <property type="term" value="P:cell division"/>
    <property type="evidence" value="ECO:0007669"/>
    <property type="project" value="UniProtKB-KW"/>
</dbReference>
<evidence type="ECO:0000256" key="8">
    <source>
        <dbReference type="ARBA" id="ARBA00023306"/>
    </source>
</evidence>
<evidence type="ECO:0000256" key="2">
    <source>
        <dbReference type="ARBA" id="ARBA00022618"/>
    </source>
</evidence>
<dbReference type="CDD" id="cd03785">
    <property type="entry name" value="GT28_MurG"/>
    <property type="match status" value="1"/>
</dbReference>
<dbReference type="CAZy" id="GT28">
    <property type="family name" value="Glycosyltransferase Family 28"/>
</dbReference>
<keyword evidence="1 10" id="KW-1003">Cell membrane</keyword>
<evidence type="ECO:0000259" key="12">
    <source>
        <dbReference type="Pfam" id="PF04101"/>
    </source>
</evidence>
<evidence type="ECO:0000313" key="13">
    <source>
        <dbReference type="EMBL" id="ACO03278.1"/>
    </source>
</evidence>
<keyword evidence="4 10" id="KW-0808">Transferase</keyword>
<dbReference type="GO" id="GO:0051991">
    <property type="term" value="F:UDP-N-acetyl-D-glucosamine:N-acetylmuramoyl-L-alanyl-D-glutamyl-meso-2,6-diaminopimelyl-D-alanyl-D-alanine-diphosphoundecaprenol 4-beta-N-acetylglucosaminlytransferase activity"/>
    <property type="evidence" value="ECO:0007669"/>
    <property type="project" value="RHEA"/>
</dbReference>
<keyword evidence="14" id="KW-1185">Reference proteome</keyword>
<dbReference type="Pfam" id="PF04101">
    <property type="entry name" value="Glyco_tran_28_C"/>
    <property type="match status" value="1"/>
</dbReference>
<keyword evidence="10" id="KW-0997">Cell inner membrane</keyword>
<evidence type="ECO:0000256" key="9">
    <source>
        <dbReference type="ARBA" id="ARBA00023316"/>
    </source>
</evidence>
<dbReference type="Proteomes" id="UP000001366">
    <property type="component" value="Chromosome"/>
</dbReference>
<dbReference type="UniPathway" id="UPA00219"/>
<evidence type="ECO:0000313" key="14">
    <source>
        <dbReference type="Proteomes" id="UP000001366"/>
    </source>
</evidence>
<comment type="function">
    <text evidence="10">Cell wall formation. Catalyzes the transfer of a GlcNAc subunit on undecaprenyl-pyrophosphoryl-MurNAc-pentapeptide (lipid intermediate I) to form undecaprenyl-pyrophosphoryl-MurNAc-(pentapeptide)GlcNAc (lipid intermediate II).</text>
</comment>
<dbReference type="GO" id="GO:0050511">
    <property type="term" value="F:undecaprenyldiphospho-muramoylpentapeptide beta-N-acetylglucosaminyltransferase activity"/>
    <property type="evidence" value="ECO:0007669"/>
    <property type="project" value="UniProtKB-UniRule"/>
</dbReference>
<evidence type="ECO:0000256" key="10">
    <source>
        <dbReference type="HAMAP-Rule" id="MF_00033"/>
    </source>
</evidence>
<dbReference type="InterPro" id="IPR006009">
    <property type="entry name" value="GlcNAc_MurG"/>
</dbReference>
<evidence type="ECO:0000256" key="4">
    <source>
        <dbReference type="ARBA" id="ARBA00022679"/>
    </source>
</evidence>
<feature type="binding site" evidence="10">
    <location>
        <position position="287"/>
    </location>
    <ligand>
        <name>UDP-N-acetyl-alpha-D-glucosamine</name>
        <dbReference type="ChEBI" id="CHEBI:57705"/>
    </ligand>
</feature>
<sequence>MKGKVFIAGGGTGGHFYPAVSVAEKLKENGYSVYYFGTENGIEGKKKFPAEKVFLYDIKGVRGRSFKGKIVSSLKLLKTALSIRSIIKREDPEFVITFGGYASLPLGLSALLTGKDLYIHEQNSVPSYTNLLLSKFAKKVFITFDHSRRYFPAEKTVLTGFPLRKDIIEDKELGKERARDILGVDSERKTVLVFGGSQGAKKLTETALKVAGRMKDVQFIIIAGKGYTDTSNNENVKIYRYYDRMGVLYSAADLVVSRAGAGSVWEIVYYGKPAIFVPYPYAASDHQFYNVRWLEEKGEAEIIRDDQLDDELLYKKIREYLDKNSQGNIKKYSIIDTAEKILKEIENDRL</sequence>
<evidence type="ECO:0000256" key="7">
    <source>
        <dbReference type="ARBA" id="ARBA00023136"/>
    </source>
</evidence>
<keyword evidence="3 10" id="KW-0328">Glycosyltransferase</keyword>
<comment type="similarity">
    <text evidence="10">Belongs to the glycosyltransferase 28 family. MurG subfamily.</text>
</comment>
<dbReference type="RefSeq" id="WP_012675517.1">
    <property type="nucleotide sequence ID" value="NC_012440.1"/>
</dbReference>
<comment type="caution">
    <text evidence="10">Lacks conserved residue(s) required for the propagation of feature annotation.</text>
</comment>
<keyword evidence="6 10" id="KW-0573">Peptidoglycan synthesis</keyword>
<protein>
    <recommendedName>
        <fullName evidence="10">UDP-N-acetylglucosamine--N-acetylmuramyl-(pentapeptide) pyrophosphoryl-undecaprenol N-acetylglucosamine transferase</fullName>
        <ecNumber evidence="10">2.4.1.227</ecNumber>
    </recommendedName>
    <alternativeName>
        <fullName evidence="10">Undecaprenyl-PP-MurNAc-pentapeptide-UDPGlcNAc GlcNAc transferase</fullName>
    </alternativeName>
</protein>
<dbReference type="GO" id="GO:0071555">
    <property type="term" value="P:cell wall organization"/>
    <property type="evidence" value="ECO:0007669"/>
    <property type="project" value="UniProtKB-KW"/>
</dbReference>
<dbReference type="KEGG" id="pmx:PERMA_0622"/>
<dbReference type="PaxDb" id="123214-PERMA_0622"/>
<dbReference type="InterPro" id="IPR004276">
    <property type="entry name" value="GlycoTrans_28_N"/>
</dbReference>
<name>C0QUP6_PERMH</name>
<dbReference type="GO" id="GO:0005975">
    <property type="term" value="P:carbohydrate metabolic process"/>
    <property type="evidence" value="ECO:0007669"/>
    <property type="project" value="InterPro"/>
</dbReference>